<dbReference type="AlphaFoldDB" id="D5H487"/>
<dbReference type="Pfam" id="PF06114">
    <property type="entry name" value="Peptidase_M78"/>
    <property type="match status" value="1"/>
</dbReference>
<geneLocation type="plasmid" evidence="3 4">
    <name>pSR56</name>
</geneLocation>
<sequence>MQTVDYEALGQRLRQARKQAHMSQKEVAGHLGVTASALSQYESGKRKIGALALERLARLYSVPLSSLFSEEGGEERPDWERALLGETENMSPEGRKGVAKLVRRVRQFRELHELAGVETPREPHHPFEPLPERNYPGEEVELFAEEARDFFDLGSAPLSHVKGFLEQFGAYVFGIPLGDTDKDISGLFFRHPELGPVVAVNSDQYYGRRPFTLGHELAHVLFHHDRPAILCRSQDKPPSERFADSFSARFLVPRKALLERLRTMDVEKVHNPEQVVHLSRYFGVSYLAMYHRLRTEGKTNLSAGHYENVRPVSLARRLGYAPSEQEYGKKDWPLEDQLPQRYIELAHKAWAEGAISKRRAAEVLGISHYQLEDRVGEEAAPMESPETYHGLQ</sequence>
<dbReference type="RefSeq" id="WP_013060220.1">
    <property type="nucleotide sequence ID" value="NC_014028.1"/>
</dbReference>
<dbReference type="InterPro" id="IPR052345">
    <property type="entry name" value="Rad_response_metalloprotease"/>
</dbReference>
<dbReference type="PANTHER" id="PTHR43236">
    <property type="entry name" value="ANTITOXIN HIGA1"/>
    <property type="match status" value="1"/>
</dbReference>
<dbReference type="Gene3D" id="1.10.10.2910">
    <property type="match status" value="1"/>
</dbReference>
<protein>
    <submittedName>
        <fullName evidence="3">Transcriptional regulator containing Lambda repressor-like, DNA-binding domain</fullName>
    </submittedName>
</protein>
<dbReference type="PROSITE" id="PS50943">
    <property type="entry name" value="HTH_CROC1"/>
    <property type="match status" value="1"/>
</dbReference>
<feature type="domain" description="HTH cro/C1-type" evidence="2">
    <location>
        <begin position="13"/>
        <end position="67"/>
    </location>
</feature>
<evidence type="ECO:0000313" key="4">
    <source>
        <dbReference type="Proteomes" id="UP000000933"/>
    </source>
</evidence>
<dbReference type="GO" id="GO:0003677">
    <property type="term" value="F:DNA binding"/>
    <property type="evidence" value="ECO:0007669"/>
    <property type="project" value="UniProtKB-KW"/>
</dbReference>
<dbReference type="InterPro" id="IPR001387">
    <property type="entry name" value="Cro/C1-type_HTH"/>
</dbReference>
<comment type="similarity">
    <text evidence="1">Belongs to the short-chain fatty acyl-CoA assimilation regulator (ScfR) family.</text>
</comment>
<reference evidence="3 4" key="1">
    <citation type="journal article" date="2010" name="ISME J.">
        <title>Fine-scale evolution: genomic, phenotypic and ecological differentiation in two coexisting Salinibacter ruber strains.</title>
        <authorList>
            <person name="Pena A."/>
            <person name="Teeling H."/>
            <person name="Huerta-Cepas J."/>
            <person name="Santos F."/>
            <person name="Yarza P."/>
            <person name="Brito-Echeverria J."/>
            <person name="Lucio M."/>
            <person name="Schmitt-Kopplin P."/>
            <person name="Meseguer I."/>
            <person name="Schenowitz C."/>
            <person name="Dossat C."/>
            <person name="Barbe V."/>
            <person name="Dopazo J."/>
            <person name="Rossello-Mora R."/>
            <person name="Schuler M."/>
            <person name="Glockner F.O."/>
            <person name="Amann R."/>
            <person name="Gabaldon T."/>
            <person name="Anton J."/>
        </authorList>
    </citation>
    <scope>NUCLEOTIDE SEQUENCE [LARGE SCALE GENOMIC DNA]</scope>
    <source>
        <strain evidence="3 4">M8</strain>
        <plasmid evidence="4">pSR56</plasmid>
    </source>
</reference>
<dbReference type="EMBL" id="FP565811">
    <property type="protein sequence ID" value="CBH22727.1"/>
    <property type="molecule type" value="Genomic_DNA"/>
</dbReference>
<evidence type="ECO:0000313" key="3">
    <source>
        <dbReference type="EMBL" id="CBH22727.1"/>
    </source>
</evidence>
<evidence type="ECO:0000256" key="1">
    <source>
        <dbReference type="ARBA" id="ARBA00007227"/>
    </source>
</evidence>
<dbReference type="Pfam" id="PF01381">
    <property type="entry name" value="HTH_3"/>
    <property type="match status" value="1"/>
</dbReference>
<dbReference type="KEGG" id="srm:SRM_p56009"/>
<organism evidence="3 4">
    <name type="scientific">Salinibacter ruber (strain M8)</name>
    <dbReference type="NCBI Taxonomy" id="761659"/>
    <lineage>
        <taxon>Bacteria</taxon>
        <taxon>Pseudomonadati</taxon>
        <taxon>Rhodothermota</taxon>
        <taxon>Rhodothermia</taxon>
        <taxon>Rhodothermales</taxon>
        <taxon>Salinibacteraceae</taxon>
        <taxon>Salinibacter</taxon>
    </lineage>
</organism>
<proteinExistence type="inferred from homology"/>
<dbReference type="SMART" id="SM00530">
    <property type="entry name" value="HTH_XRE"/>
    <property type="match status" value="1"/>
</dbReference>
<dbReference type="SUPFAM" id="SSF47413">
    <property type="entry name" value="lambda repressor-like DNA-binding domains"/>
    <property type="match status" value="1"/>
</dbReference>
<dbReference type="HOGENOM" id="CLU_053651_0_1_10"/>
<dbReference type="InterPro" id="IPR010359">
    <property type="entry name" value="IrrE_HExxH"/>
</dbReference>
<dbReference type="InterPro" id="IPR010982">
    <property type="entry name" value="Lambda_DNA-bd_dom_sf"/>
</dbReference>
<keyword evidence="3" id="KW-0238">DNA-binding</keyword>
<dbReference type="PANTHER" id="PTHR43236:SF1">
    <property type="entry name" value="BLL7220 PROTEIN"/>
    <property type="match status" value="1"/>
</dbReference>
<evidence type="ECO:0000259" key="2">
    <source>
        <dbReference type="PROSITE" id="PS50943"/>
    </source>
</evidence>
<dbReference type="Gene3D" id="1.10.260.40">
    <property type="entry name" value="lambda repressor-like DNA-binding domains"/>
    <property type="match status" value="1"/>
</dbReference>
<gene>
    <name evidence="3" type="ORF">SRM_p56009</name>
</gene>
<name>D5H487_SALRM</name>
<accession>D5H487</accession>
<keyword evidence="3" id="KW-0614">Plasmid</keyword>
<dbReference type="CDD" id="cd00093">
    <property type="entry name" value="HTH_XRE"/>
    <property type="match status" value="1"/>
</dbReference>
<dbReference type="Proteomes" id="UP000000933">
    <property type="component" value="Plasmid pSR56"/>
</dbReference>
<reference evidence="4" key="2">
    <citation type="submission" date="2010-04" db="EMBL/GenBank/DDBJ databases">
        <title>Genome sequence of Salinibacter ruber M8.</title>
        <authorList>
            <consortium name="Genoscope"/>
        </authorList>
    </citation>
    <scope>NUCLEOTIDE SEQUENCE [LARGE SCALE GENOMIC DNA]</scope>
    <source>
        <strain evidence="4">M8</strain>
        <plasmid evidence="4">pSR56</plasmid>
    </source>
</reference>